<protein>
    <submittedName>
        <fullName evidence="1">Uncharacterized protein</fullName>
    </submittedName>
</protein>
<evidence type="ECO:0000313" key="1">
    <source>
        <dbReference type="EMBL" id="MED6130519.1"/>
    </source>
</evidence>
<evidence type="ECO:0000313" key="2">
    <source>
        <dbReference type="Proteomes" id="UP001341840"/>
    </source>
</evidence>
<proteinExistence type="predicted"/>
<name>A0ABU6S311_9FABA</name>
<dbReference type="Proteomes" id="UP001341840">
    <property type="component" value="Unassembled WGS sequence"/>
</dbReference>
<organism evidence="1 2">
    <name type="scientific">Stylosanthes scabra</name>
    <dbReference type="NCBI Taxonomy" id="79078"/>
    <lineage>
        <taxon>Eukaryota</taxon>
        <taxon>Viridiplantae</taxon>
        <taxon>Streptophyta</taxon>
        <taxon>Embryophyta</taxon>
        <taxon>Tracheophyta</taxon>
        <taxon>Spermatophyta</taxon>
        <taxon>Magnoliopsida</taxon>
        <taxon>eudicotyledons</taxon>
        <taxon>Gunneridae</taxon>
        <taxon>Pentapetalae</taxon>
        <taxon>rosids</taxon>
        <taxon>fabids</taxon>
        <taxon>Fabales</taxon>
        <taxon>Fabaceae</taxon>
        <taxon>Papilionoideae</taxon>
        <taxon>50 kb inversion clade</taxon>
        <taxon>dalbergioids sensu lato</taxon>
        <taxon>Dalbergieae</taxon>
        <taxon>Pterocarpus clade</taxon>
        <taxon>Stylosanthes</taxon>
    </lineage>
</organism>
<dbReference type="EMBL" id="JASCZI010060418">
    <property type="protein sequence ID" value="MED6130519.1"/>
    <property type="molecule type" value="Genomic_DNA"/>
</dbReference>
<comment type="caution">
    <text evidence="1">The sequence shown here is derived from an EMBL/GenBank/DDBJ whole genome shotgun (WGS) entry which is preliminary data.</text>
</comment>
<sequence length="144" mass="16112">MESGILLRVYYNGEIILDTEGVSYVSESSSSYVIPCFTSFSELRSSICQNIDGHILKIHWNTRAHIPLKEVYVDFEEAAAYVGGYDSDAGGHREITWYEDNSDNEDDFEASCEINDENENVRGEVGGSKHSWTGCNKCDCMATT</sequence>
<gene>
    <name evidence="1" type="ORF">PIB30_001605</name>
</gene>
<keyword evidence="2" id="KW-1185">Reference proteome</keyword>
<reference evidence="1 2" key="1">
    <citation type="journal article" date="2023" name="Plants (Basel)">
        <title>Bridging the Gap: Combining Genomics and Transcriptomics Approaches to Understand Stylosanthes scabra, an Orphan Legume from the Brazilian Caatinga.</title>
        <authorList>
            <person name="Ferreira-Neto J.R.C."/>
            <person name="da Silva M.D."/>
            <person name="Binneck E."/>
            <person name="de Melo N.F."/>
            <person name="da Silva R.H."/>
            <person name="de Melo A.L.T.M."/>
            <person name="Pandolfi V."/>
            <person name="Bustamante F.O."/>
            <person name="Brasileiro-Vidal A.C."/>
            <person name="Benko-Iseppon A.M."/>
        </authorList>
    </citation>
    <scope>NUCLEOTIDE SEQUENCE [LARGE SCALE GENOMIC DNA]</scope>
    <source>
        <tissue evidence="1">Leaves</tissue>
    </source>
</reference>
<accession>A0ABU6S311</accession>